<dbReference type="Gene3D" id="1.10.10.10">
    <property type="entry name" value="Winged helix-like DNA-binding domain superfamily/Winged helix DNA-binding domain"/>
    <property type="match status" value="1"/>
</dbReference>
<feature type="domain" description="HTH luxR-type" evidence="3">
    <location>
        <begin position="106"/>
        <end position="171"/>
    </location>
</feature>
<dbReference type="InterPro" id="IPR036388">
    <property type="entry name" value="WH-like_DNA-bd_sf"/>
</dbReference>
<dbReference type="GO" id="GO:0000160">
    <property type="term" value="P:phosphorelay signal transduction system"/>
    <property type="evidence" value="ECO:0007669"/>
    <property type="project" value="InterPro"/>
</dbReference>
<evidence type="ECO:0000256" key="2">
    <source>
        <dbReference type="PROSITE-ProRule" id="PRU00169"/>
    </source>
</evidence>
<dbReference type="PRINTS" id="PR00038">
    <property type="entry name" value="HTHLUXR"/>
</dbReference>
<name>A0A7Y0A1F8_9BURK</name>
<dbReference type="PANTHER" id="PTHR43214">
    <property type="entry name" value="TWO-COMPONENT RESPONSE REGULATOR"/>
    <property type="match status" value="1"/>
</dbReference>
<dbReference type="Proteomes" id="UP000583127">
    <property type="component" value="Unassembled WGS sequence"/>
</dbReference>
<dbReference type="InterPro" id="IPR001789">
    <property type="entry name" value="Sig_transdc_resp-reg_receiver"/>
</dbReference>
<gene>
    <name evidence="5" type="ORF">HHL14_28405</name>
</gene>
<dbReference type="InterPro" id="IPR011006">
    <property type="entry name" value="CheY-like_superfamily"/>
</dbReference>
<keyword evidence="2" id="KW-0597">Phosphoprotein</keyword>
<dbReference type="SUPFAM" id="SSF46894">
    <property type="entry name" value="C-terminal effector domain of the bipartite response regulators"/>
    <property type="match status" value="1"/>
</dbReference>
<dbReference type="InterPro" id="IPR000792">
    <property type="entry name" value="Tscrpt_reg_LuxR_C"/>
</dbReference>
<dbReference type="EMBL" id="JABBFZ010000025">
    <property type="protein sequence ID" value="NML34736.1"/>
    <property type="molecule type" value="Genomic_DNA"/>
</dbReference>
<dbReference type="Pfam" id="PF00196">
    <property type="entry name" value="GerE"/>
    <property type="match status" value="1"/>
</dbReference>
<dbReference type="PROSITE" id="PS00622">
    <property type="entry name" value="HTH_LUXR_1"/>
    <property type="match status" value="1"/>
</dbReference>
<evidence type="ECO:0000259" key="3">
    <source>
        <dbReference type="PROSITE" id="PS50043"/>
    </source>
</evidence>
<accession>A0A7Y0A1F8</accession>
<keyword evidence="1" id="KW-0238">DNA-binding</keyword>
<dbReference type="CDD" id="cd06170">
    <property type="entry name" value="LuxR_C_like"/>
    <property type="match status" value="1"/>
</dbReference>
<comment type="caution">
    <text evidence="5">The sequence shown here is derived from an EMBL/GenBank/DDBJ whole genome shotgun (WGS) entry which is preliminary data.</text>
</comment>
<dbReference type="PANTHER" id="PTHR43214:SF17">
    <property type="entry name" value="TRANSCRIPTIONAL REGULATORY PROTEIN RCSB"/>
    <property type="match status" value="1"/>
</dbReference>
<dbReference type="SMART" id="SM00421">
    <property type="entry name" value="HTH_LUXR"/>
    <property type="match status" value="1"/>
</dbReference>
<dbReference type="GO" id="GO:0003677">
    <property type="term" value="F:DNA binding"/>
    <property type="evidence" value="ECO:0007669"/>
    <property type="project" value="UniProtKB-KW"/>
</dbReference>
<evidence type="ECO:0000259" key="4">
    <source>
        <dbReference type="PROSITE" id="PS50110"/>
    </source>
</evidence>
<keyword evidence="6" id="KW-1185">Reference proteome</keyword>
<feature type="modified residue" description="4-aspartylphosphate" evidence="2">
    <location>
        <position position="15"/>
    </location>
</feature>
<reference evidence="5 6" key="1">
    <citation type="submission" date="2020-04" db="EMBL/GenBank/DDBJ databases">
        <title>Paraburkholderia sp. G-4-1-8 isolated from soil.</title>
        <authorList>
            <person name="Dahal R.H."/>
        </authorList>
    </citation>
    <scope>NUCLEOTIDE SEQUENCE [LARGE SCALE GENOMIC DNA]</scope>
    <source>
        <strain evidence="5 6">G-4-1-8</strain>
    </source>
</reference>
<dbReference type="PROSITE" id="PS50043">
    <property type="entry name" value="HTH_LUXR_2"/>
    <property type="match status" value="1"/>
</dbReference>
<evidence type="ECO:0000313" key="5">
    <source>
        <dbReference type="EMBL" id="NML34736.1"/>
    </source>
</evidence>
<dbReference type="InterPro" id="IPR039420">
    <property type="entry name" value="WalR-like"/>
</dbReference>
<protein>
    <submittedName>
        <fullName evidence="5">Response regulator transcription factor</fullName>
    </submittedName>
</protein>
<dbReference type="GO" id="GO:0006355">
    <property type="term" value="P:regulation of DNA-templated transcription"/>
    <property type="evidence" value="ECO:0007669"/>
    <property type="project" value="InterPro"/>
</dbReference>
<feature type="domain" description="Response regulatory" evidence="4">
    <location>
        <begin position="1"/>
        <end position="83"/>
    </location>
</feature>
<proteinExistence type="predicted"/>
<dbReference type="PROSITE" id="PS50110">
    <property type="entry name" value="RESPONSE_REGULATORY"/>
    <property type="match status" value="1"/>
</dbReference>
<dbReference type="InterPro" id="IPR016032">
    <property type="entry name" value="Sig_transdc_resp-reg_C-effctor"/>
</dbReference>
<organism evidence="5 6">
    <name type="scientific">Paraburkholderia antibiotica</name>
    <dbReference type="NCBI Taxonomy" id="2728839"/>
    <lineage>
        <taxon>Bacteria</taxon>
        <taxon>Pseudomonadati</taxon>
        <taxon>Pseudomonadota</taxon>
        <taxon>Betaproteobacteria</taxon>
        <taxon>Burkholderiales</taxon>
        <taxon>Burkholderiaceae</taxon>
        <taxon>Paraburkholderia</taxon>
    </lineage>
</organism>
<dbReference type="AlphaFoldDB" id="A0A7Y0A1F8"/>
<dbReference type="SUPFAM" id="SSF52172">
    <property type="entry name" value="CheY-like"/>
    <property type="match status" value="1"/>
</dbReference>
<dbReference type="Gene3D" id="3.40.50.2300">
    <property type="match status" value="1"/>
</dbReference>
<evidence type="ECO:0000313" key="6">
    <source>
        <dbReference type="Proteomes" id="UP000583127"/>
    </source>
</evidence>
<evidence type="ECO:0000256" key="1">
    <source>
        <dbReference type="ARBA" id="ARBA00023125"/>
    </source>
</evidence>
<sequence>MVALAQSPCDVLVSDYVMPGGAHGDGLALFSFIRQHYPNLKIVVLSMLENPAALRVLMHAGNYCVFSKADPISNLTIAVHAAYANGCYLSPRMVAIADSLKLGARGSMAGAALTRRELEVVRFFVSGMSVTEIAALMRRSKKTISTQKSAAMLKLGIERDADLVRYGMESGLVLPSTSGNASEDGDEELMAISKMA</sequence>